<evidence type="ECO:0000256" key="4">
    <source>
        <dbReference type="ARBA" id="ARBA00022840"/>
    </source>
</evidence>
<keyword evidence="7" id="KW-1185">Reference proteome</keyword>
<dbReference type="InterPro" id="IPR003439">
    <property type="entry name" value="ABC_transporter-like_ATP-bd"/>
</dbReference>
<name>A0ABX7UWR6_9GAMM</name>
<dbReference type="EMBL" id="CP050854">
    <property type="protein sequence ID" value="QTF10166.1"/>
    <property type="molecule type" value="Genomic_DNA"/>
</dbReference>
<dbReference type="PROSITE" id="PS00211">
    <property type="entry name" value="ABC_TRANSPORTER_1"/>
    <property type="match status" value="1"/>
</dbReference>
<dbReference type="PROSITE" id="PS50893">
    <property type="entry name" value="ABC_TRANSPORTER_2"/>
    <property type="match status" value="1"/>
</dbReference>
<evidence type="ECO:0000313" key="7">
    <source>
        <dbReference type="Proteomes" id="UP000671960"/>
    </source>
</evidence>
<keyword evidence="4 6" id="KW-0067">ATP-binding</keyword>
<evidence type="ECO:0000256" key="1">
    <source>
        <dbReference type="ARBA" id="ARBA00005417"/>
    </source>
</evidence>
<dbReference type="SMART" id="SM00382">
    <property type="entry name" value="AAA"/>
    <property type="match status" value="1"/>
</dbReference>
<keyword evidence="2" id="KW-0813">Transport</keyword>
<dbReference type="InterPro" id="IPR003593">
    <property type="entry name" value="AAA+_ATPase"/>
</dbReference>
<dbReference type="InterPro" id="IPR027417">
    <property type="entry name" value="P-loop_NTPase"/>
</dbReference>
<dbReference type="GO" id="GO:0005524">
    <property type="term" value="F:ATP binding"/>
    <property type="evidence" value="ECO:0007669"/>
    <property type="project" value="UniProtKB-KW"/>
</dbReference>
<evidence type="ECO:0000259" key="5">
    <source>
        <dbReference type="PROSITE" id="PS50893"/>
    </source>
</evidence>
<protein>
    <submittedName>
        <fullName evidence="6">ABC transporter ATP-binding protein</fullName>
    </submittedName>
</protein>
<dbReference type="Pfam" id="PF00005">
    <property type="entry name" value="ABC_tran"/>
    <property type="match status" value="1"/>
</dbReference>
<dbReference type="Gene3D" id="3.40.50.300">
    <property type="entry name" value="P-loop containing nucleotide triphosphate hydrolases"/>
    <property type="match status" value="1"/>
</dbReference>
<dbReference type="Proteomes" id="UP000671960">
    <property type="component" value="Chromosome"/>
</dbReference>
<dbReference type="InterPro" id="IPR017871">
    <property type="entry name" value="ABC_transporter-like_CS"/>
</dbReference>
<comment type="similarity">
    <text evidence="1">Belongs to the ABC transporter superfamily.</text>
</comment>
<organism evidence="6 7">
    <name type="scientific">Brenneria izadpanahii</name>
    <dbReference type="NCBI Taxonomy" id="2722756"/>
    <lineage>
        <taxon>Bacteria</taxon>
        <taxon>Pseudomonadati</taxon>
        <taxon>Pseudomonadota</taxon>
        <taxon>Gammaproteobacteria</taxon>
        <taxon>Enterobacterales</taxon>
        <taxon>Pectobacteriaceae</taxon>
        <taxon>Brenneria</taxon>
    </lineage>
</organism>
<proteinExistence type="inferred from homology"/>
<dbReference type="PANTHER" id="PTHR43776:SF7">
    <property type="entry name" value="D,D-DIPEPTIDE TRANSPORT ATP-BINDING PROTEIN DDPF-RELATED"/>
    <property type="match status" value="1"/>
</dbReference>
<reference evidence="6 7" key="1">
    <citation type="submission" date="2020-03" db="EMBL/GenBank/DDBJ databases">
        <authorList>
            <person name="Bakhshi Ganjeh M."/>
        </authorList>
    </citation>
    <scope>NUCLEOTIDE SEQUENCE [LARGE SCALE GENOMIC DNA]</scope>
    <source>
        <strain evidence="7">Iran 50</strain>
    </source>
</reference>
<dbReference type="PANTHER" id="PTHR43776">
    <property type="entry name" value="TRANSPORT ATP-BINDING PROTEIN"/>
    <property type="match status" value="1"/>
</dbReference>
<gene>
    <name evidence="6" type="ORF">HC231_21225</name>
</gene>
<evidence type="ECO:0000256" key="3">
    <source>
        <dbReference type="ARBA" id="ARBA00022741"/>
    </source>
</evidence>
<evidence type="ECO:0000256" key="2">
    <source>
        <dbReference type="ARBA" id="ARBA00022448"/>
    </source>
</evidence>
<evidence type="ECO:0000313" key="6">
    <source>
        <dbReference type="EMBL" id="QTF10166.1"/>
    </source>
</evidence>
<feature type="domain" description="ABC transporter" evidence="5">
    <location>
        <begin position="16"/>
        <end position="264"/>
    </location>
</feature>
<keyword evidence="3" id="KW-0547">Nucleotide-binding</keyword>
<accession>A0ABX7UWR6</accession>
<dbReference type="SUPFAM" id="SSF52540">
    <property type="entry name" value="P-loop containing nucleoside triphosphate hydrolases"/>
    <property type="match status" value="1"/>
</dbReference>
<sequence length="270" mass="29833">MRIKGRAGRQSVSALVEVSDIHHSYRSQDDDGKWIPVLHGVSFSVRAGECLGIIGESGSGKSTLGRILLGLEAPKSGQVRLAGQPLYAPSRFCRPRRKRAARVSAVFQDYTSSANPFMNVSSIVSEPLLVQGMTRRDDVRRQVIALLEQVGLTDDVYERFPHQLSGGQMQRVCIARAIAGKPDFMVLDEAVSALDVTVQVQILDLLADLRQQLGLTYLFISHDLTAITYLCQRVIFLQQGSIIERVDDMAALGQVRHPYARNLLQAVMAF</sequence>
<dbReference type="CDD" id="cd03257">
    <property type="entry name" value="ABC_NikE_OppD_transporters"/>
    <property type="match status" value="1"/>
</dbReference>
<dbReference type="InterPro" id="IPR050319">
    <property type="entry name" value="ABC_transp_ATP-bind"/>
</dbReference>